<sequence length="263" mass="30621">MTKSVTIMNFSGIYEKESFYKDMDYQWIELKDIRGTNCYCDEAAQGKLTGILKSYTPYGIHFIDSGNYHYTTKFWTAKLTRPFSLIVFDHHTDMQPPAFGDILSCGSWVRNLLVTCPNLVKIYLIGMPEKVCYFAGREKHKKLIWISEEKFMAGDNWKGFFQTSLKEPVYISVDKDILTEKTVKTNWDQGNVTIDKLEEALETILGNCPVLGMDVCGEYIYREYSKEKESILAGQYYKMHDKINRLLLECYLNTESNLLWKIN</sequence>
<dbReference type="SUPFAM" id="SSF52768">
    <property type="entry name" value="Arginase/deacetylase"/>
    <property type="match status" value="1"/>
</dbReference>
<evidence type="ECO:0000313" key="1">
    <source>
        <dbReference type="EMBL" id="SHK67081.1"/>
    </source>
</evidence>
<dbReference type="RefSeq" id="WP_139241196.1">
    <property type="nucleotide sequence ID" value="NZ_FRAC01000015.1"/>
</dbReference>
<organism evidence="1 2">
    <name type="scientific">Anaerocolumna jejuensis DSM 15929</name>
    <dbReference type="NCBI Taxonomy" id="1121322"/>
    <lineage>
        <taxon>Bacteria</taxon>
        <taxon>Bacillati</taxon>
        <taxon>Bacillota</taxon>
        <taxon>Clostridia</taxon>
        <taxon>Lachnospirales</taxon>
        <taxon>Lachnospiraceae</taxon>
        <taxon>Anaerocolumna</taxon>
    </lineage>
</organism>
<dbReference type="Gene3D" id="3.40.800.10">
    <property type="entry name" value="Ureohydrolase domain"/>
    <property type="match status" value="1"/>
</dbReference>
<gene>
    <name evidence="1" type="ORF">SAMN02745136_03035</name>
</gene>
<keyword evidence="2" id="KW-1185">Reference proteome</keyword>
<dbReference type="InterPro" id="IPR023696">
    <property type="entry name" value="Ureohydrolase_dom_sf"/>
</dbReference>
<proteinExistence type="predicted"/>
<evidence type="ECO:0000313" key="2">
    <source>
        <dbReference type="Proteomes" id="UP000184386"/>
    </source>
</evidence>
<protein>
    <submittedName>
        <fullName evidence="1">Arginase family protein</fullName>
    </submittedName>
</protein>
<dbReference type="GO" id="GO:0016813">
    <property type="term" value="F:hydrolase activity, acting on carbon-nitrogen (but not peptide) bonds, in linear amidines"/>
    <property type="evidence" value="ECO:0007669"/>
    <property type="project" value="UniProtKB-ARBA"/>
</dbReference>
<dbReference type="Pfam" id="PF00491">
    <property type="entry name" value="Arginase"/>
    <property type="match status" value="1"/>
</dbReference>
<dbReference type="STRING" id="1121322.SAMN02745136_03035"/>
<dbReference type="AlphaFoldDB" id="A0A1M6UD38"/>
<accession>A0A1M6UD38</accession>
<reference evidence="1 2" key="1">
    <citation type="submission" date="2016-11" db="EMBL/GenBank/DDBJ databases">
        <authorList>
            <person name="Jaros S."/>
            <person name="Januszkiewicz K."/>
            <person name="Wedrychowicz H."/>
        </authorList>
    </citation>
    <scope>NUCLEOTIDE SEQUENCE [LARGE SCALE GENOMIC DNA]</scope>
    <source>
        <strain evidence="1 2">DSM 15929</strain>
    </source>
</reference>
<dbReference type="InterPro" id="IPR006035">
    <property type="entry name" value="Ureohydrolase"/>
</dbReference>
<name>A0A1M6UD38_9FIRM</name>
<dbReference type="EMBL" id="FRAC01000015">
    <property type="protein sequence ID" value="SHK67081.1"/>
    <property type="molecule type" value="Genomic_DNA"/>
</dbReference>
<dbReference type="OrthoDB" id="9805406at2"/>
<dbReference type="GO" id="GO:0046872">
    <property type="term" value="F:metal ion binding"/>
    <property type="evidence" value="ECO:0007669"/>
    <property type="project" value="InterPro"/>
</dbReference>
<dbReference type="Proteomes" id="UP000184386">
    <property type="component" value="Unassembled WGS sequence"/>
</dbReference>